<protein>
    <submittedName>
        <fullName evidence="5">Polyhydroxyalkanoate synthase</fullName>
    </submittedName>
</protein>
<feature type="domain" description="Poly-beta-hydroxybutyrate polymerase N-terminal" evidence="4">
    <location>
        <begin position="116"/>
        <end position="279"/>
    </location>
</feature>
<dbReference type="EMBL" id="FOQU01000004">
    <property type="protein sequence ID" value="SFI72466.1"/>
    <property type="molecule type" value="Genomic_DNA"/>
</dbReference>
<dbReference type="InterPro" id="IPR029058">
    <property type="entry name" value="AB_hydrolase_fold"/>
</dbReference>
<dbReference type="InterPro" id="IPR051321">
    <property type="entry name" value="PHA/PHB_synthase"/>
</dbReference>
<proteinExistence type="predicted"/>
<dbReference type="GO" id="GO:0042619">
    <property type="term" value="P:poly-hydroxybutyrate biosynthetic process"/>
    <property type="evidence" value="ECO:0007669"/>
    <property type="project" value="InterPro"/>
</dbReference>
<dbReference type="Pfam" id="PF07167">
    <property type="entry name" value="PhaC_N"/>
    <property type="match status" value="1"/>
</dbReference>
<dbReference type="InterPro" id="IPR010941">
    <property type="entry name" value="PhaC_N"/>
</dbReference>
<feature type="compositionally biased region" description="Basic and acidic residues" evidence="3">
    <location>
        <begin position="1"/>
        <end position="13"/>
    </location>
</feature>
<dbReference type="GO" id="GO:0016746">
    <property type="term" value="F:acyltransferase activity"/>
    <property type="evidence" value="ECO:0007669"/>
    <property type="project" value="UniProtKB-KW"/>
</dbReference>
<keyword evidence="1" id="KW-0808">Transferase</keyword>
<evidence type="ECO:0000313" key="5">
    <source>
        <dbReference type="EMBL" id="SFI72466.1"/>
    </source>
</evidence>
<dbReference type="AlphaFoldDB" id="A0A1I3KJ15"/>
<organism evidence="5 6">
    <name type="scientific">Paraburkholderia megapolitana</name>
    <dbReference type="NCBI Taxonomy" id="420953"/>
    <lineage>
        <taxon>Bacteria</taxon>
        <taxon>Pseudomonadati</taxon>
        <taxon>Pseudomonadota</taxon>
        <taxon>Betaproteobacteria</taxon>
        <taxon>Burkholderiales</taxon>
        <taxon>Burkholderiaceae</taxon>
        <taxon>Paraburkholderia</taxon>
    </lineage>
</organism>
<dbReference type="STRING" id="420953.SAMN05192543_10422"/>
<evidence type="ECO:0000256" key="2">
    <source>
        <dbReference type="ARBA" id="ARBA00023315"/>
    </source>
</evidence>
<dbReference type="SUPFAM" id="SSF53474">
    <property type="entry name" value="alpha/beta-Hydrolases"/>
    <property type="match status" value="1"/>
</dbReference>
<dbReference type="PANTHER" id="PTHR36837:SF5">
    <property type="entry name" value="POLY-3-HYDROXYBUTYRATE SYNTHASE"/>
    <property type="match status" value="1"/>
</dbReference>
<evidence type="ECO:0000256" key="1">
    <source>
        <dbReference type="ARBA" id="ARBA00022679"/>
    </source>
</evidence>
<dbReference type="Proteomes" id="UP000199548">
    <property type="component" value="Unassembled WGS sequence"/>
</dbReference>
<gene>
    <name evidence="5" type="ORF">SAMN05192543_10422</name>
</gene>
<accession>A0A1I3KJ15</accession>
<evidence type="ECO:0000259" key="4">
    <source>
        <dbReference type="Pfam" id="PF07167"/>
    </source>
</evidence>
<dbReference type="PANTHER" id="PTHR36837">
    <property type="entry name" value="POLY(3-HYDROXYALKANOATE) POLYMERASE SUBUNIT PHAC"/>
    <property type="match status" value="1"/>
</dbReference>
<feature type="region of interest" description="Disordered" evidence="3">
    <location>
        <begin position="1"/>
        <end position="47"/>
    </location>
</feature>
<evidence type="ECO:0000256" key="3">
    <source>
        <dbReference type="SAM" id="MobiDB-lite"/>
    </source>
</evidence>
<dbReference type="OrthoDB" id="7208816at2"/>
<name>A0A1I3KJ15_9BURK</name>
<reference evidence="5 6" key="1">
    <citation type="submission" date="2016-10" db="EMBL/GenBank/DDBJ databases">
        <authorList>
            <person name="de Groot N.N."/>
        </authorList>
    </citation>
    <scope>NUCLEOTIDE SEQUENCE [LARGE SCALE GENOMIC DNA]</scope>
    <source>
        <strain evidence="5 6">LMG 23650</strain>
    </source>
</reference>
<keyword evidence="6" id="KW-1185">Reference proteome</keyword>
<keyword evidence="2" id="KW-0012">Acyltransferase</keyword>
<evidence type="ECO:0000313" key="6">
    <source>
        <dbReference type="Proteomes" id="UP000199548"/>
    </source>
</evidence>
<dbReference type="RefSeq" id="WP_091011674.1">
    <property type="nucleotide sequence ID" value="NZ_CP041743.1"/>
</dbReference>
<dbReference type="Gene3D" id="3.40.50.1820">
    <property type="entry name" value="alpha/beta hydrolase"/>
    <property type="match status" value="1"/>
</dbReference>
<sequence>MTRARSPEGDRKVNAAGKAGSARSDGAANGASGRPEQVAGSASAKQAEGVERTADNVLGQNLLGDFLPSDLWVTASKLTGRAITQPFGLLRATMGFWGTLGQMVAGESRLATEPGDRRFSDDAWEHSTLYASLLQTYLALRKSMTNYAQIADLDERARFLLNQIGDAVAPSNFLLGNPGALRRARQTWGLSVVKGAGNLLGDIRKRRPVPSQVDEGAFEVGGNLAVTPGSVVLRTEMFELIQYAPQTSQVHRRPLLVVPSIVNKYYIFDLAPKRSILEYYVQQGFTVFVMVWRNPQRRHDRWGMPEYQDSIDTAIDTSRAITGSDDVNLWAVCGAGPVAVSMAGYYAATQQRKIHSLLLVVSPLDMTAMSGAPTIGALMDTRAQEKRSDGVVKKTLRNRRISAKEFTVLFAMLRSNELIWNYWVSNYLMGETPSAFDVMYWNGDGTGMTAQFNHDFSEFVERNPFVTTGAMKVRNTPIAGLAELDIDSYVLGAKNDHLCIWQSVYRSAQLFGPRSQFVLGNSGHVQTIVCPPDNPKASFSTGDDLSGTAEEWLERSTRHAGSWWDHGVAWTRERAGPLVDAPLQQGNAGFPTLCAAPGTYVHERG</sequence>